<dbReference type="PANTHER" id="PTHR34127:SF1">
    <property type="entry name" value="OS04G0405600 PROTEIN"/>
    <property type="match status" value="1"/>
</dbReference>
<evidence type="ECO:0000256" key="2">
    <source>
        <dbReference type="SAM" id="SignalP"/>
    </source>
</evidence>
<dbReference type="Proteomes" id="UP000836788">
    <property type="component" value="Chromosome 3"/>
</dbReference>
<dbReference type="AlphaFoldDB" id="A0A8J9TSZ6"/>
<feature type="chain" id="PRO_5035459867" evidence="2">
    <location>
        <begin position="19"/>
        <end position="420"/>
    </location>
</feature>
<proteinExistence type="predicted"/>
<organism evidence="3">
    <name type="scientific">Phaeodactylum tricornutum</name>
    <name type="common">Diatom</name>
    <dbReference type="NCBI Taxonomy" id="2850"/>
    <lineage>
        <taxon>Eukaryota</taxon>
        <taxon>Sar</taxon>
        <taxon>Stramenopiles</taxon>
        <taxon>Ochrophyta</taxon>
        <taxon>Bacillariophyta</taxon>
        <taxon>Bacillariophyceae</taxon>
        <taxon>Bacillariophycidae</taxon>
        <taxon>Naviculales</taxon>
        <taxon>Phaeodactylaceae</taxon>
        <taxon>Phaeodactylum</taxon>
    </lineage>
</organism>
<dbReference type="InterPro" id="IPR010765">
    <property type="entry name" value="DUF1350"/>
</dbReference>
<feature type="compositionally biased region" description="Polar residues" evidence="1">
    <location>
        <begin position="409"/>
        <end position="420"/>
    </location>
</feature>
<feature type="region of interest" description="Disordered" evidence="1">
    <location>
        <begin position="399"/>
        <end position="420"/>
    </location>
</feature>
<evidence type="ECO:0000313" key="3">
    <source>
        <dbReference type="EMBL" id="CAG9287933.1"/>
    </source>
</evidence>
<reference evidence="3" key="1">
    <citation type="submission" date="2022-02" db="EMBL/GenBank/DDBJ databases">
        <authorList>
            <person name="Giguere J D."/>
        </authorList>
    </citation>
    <scope>NUCLEOTIDE SEQUENCE</scope>
    <source>
        <strain evidence="3">CCAP 1055/1</strain>
    </source>
</reference>
<feature type="signal peptide" evidence="2">
    <location>
        <begin position="1"/>
        <end position="18"/>
    </location>
</feature>
<keyword evidence="2" id="KW-0732">Signal</keyword>
<dbReference type="PANTHER" id="PTHR34127">
    <property type="entry name" value="OS04G0405600 PROTEIN"/>
    <property type="match status" value="1"/>
</dbReference>
<evidence type="ECO:0000256" key="1">
    <source>
        <dbReference type="SAM" id="MobiDB-lite"/>
    </source>
</evidence>
<gene>
    <name evidence="3" type="ORF">PTTT1_LOCUS37018</name>
</gene>
<dbReference type="Pfam" id="PF07082">
    <property type="entry name" value="DUF1350"/>
    <property type="match status" value="1"/>
</dbReference>
<name>A0A8J9TSZ6_PHATR</name>
<accession>A0A8J9TSZ6</accession>
<dbReference type="EMBL" id="OU594944">
    <property type="protein sequence ID" value="CAG9287933.1"/>
    <property type="molecule type" value="Genomic_DNA"/>
</dbReference>
<protein>
    <submittedName>
        <fullName evidence="3">Uncharacterized protein</fullName>
    </submittedName>
</protein>
<sequence>MRLRCVYVCSSLLALGSSFSGASFIGSLQATKEISRHPFKYTKTFLPMVGGGGLSDGAGSELTNTLARLDQQWKIQQKSKPTSRWSKIILDRDTQEVSEEPPETYVPPLQEWQDFVYLLEPPSKSTPSCVIFFVGGAGLGQFPQIAYNEFLLRLSDRLNAAVIAAPYAVGLDHFGLAKSVGELMRKAKLHCEEDSSKLYPKTLPTYCIAHSLGCKLSSIYMAATEQTYDGIGFMSFNNFGFSQTIGMAKTFADQLQKNIGIGRGIRPEVLDQVFSFAEMAVGSIGLDFTPNPMETERLLTLKYNEEQQERTRLFVFDDDMLDSTENFVQACNGAGPDVSGLPGSHLTPVYFKLGLDELPDEVRGVAKEASGGLESASFGNEEELNALVTEVSGWILGKGPSRKPLWQTERPTISGSAEDQ</sequence>